<organism evidence="1 2">
    <name type="scientific">Oryzias latipes</name>
    <name type="common">Japanese rice fish</name>
    <name type="synonym">Japanese killifish</name>
    <dbReference type="NCBI Taxonomy" id="8090"/>
    <lineage>
        <taxon>Eukaryota</taxon>
        <taxon>Metazoa</taxon>
        <taxon>Chordata</taxon>
        <taxon>Craniata</taxon>
        <taxon>Vertebrata</taxon>
        <taxon>Euteleostomi</taxon>
        <taxon>Actinopterygii</taxon>
        <taxon>Neopterygii</taxon>
        <taxon>Teleostei</taxon>
        <taxon>Neoteleostei</taxon>
        <taxon>Acanthomorphata</taxon>
        <taxon>Ovalentaria</taxon>
        <taxon>Atherinomorphae</taxon>
        <taxon>Beloniformes</taxon>
        <taxon>Adrianichthyidae</taxon>
        <taxon>Oryziinae</taxon>
        <taxon>Oryzias</taxon>
    </lineage>
</organism>
<dbReference type="Ensembl" id="ENSORLT00000002280.2">
    <property type="protein sequence ID" value="ENSORLP00000002279.2"/>
    <property type="gene ID" value="ENSORLG00000001831.2"/>
</dbReference>
<dbReference type="InterPro" id="IPR035983">
    <property type="entry name" value="Hect_E3_ubiquitin_ligase"/>
</dbReference>
<dbReference type="AlphaFoldDB" id="H2L8U7"/>
<evidence type="ECO:0000313" key="2">
    <source>
        <dbReference type="Proteomes" id="UP000001038"/>
    </source>
</evidence>
<dbReference type="eggNOG" id="KOG1084">
    <property type="taxonomic scope" value="Eukaryota"/>
</dbReference>
<dbReference type="GeneTree" id="ENSGT00950000182865"/>
<reference evidence="1" key="2">
    <citation type="submission" date="2025-08" db="UniProtKB">
        <authorList>
            <consortium name="Ensembl"/>
        </authorList>
    </citation>
    <scope>IDENTIFICATION</scope>
    <source>
        <strain evidence="1">Hd-rR</strain>
    </source>
</reference>
<dbReference type="InParanoid" id="H2L8U7"/>
<dbReference type="GO" id="GO:0004842">
    <property type="term" value="F:ubiquitin-protein transferase activity"/>
    <property type="evidence" value="ECO:0007669"/>
    <property type="project" value="InterPro"/>
</dbReference>
<dbReference type="SUPFAM" id="SSF56204">
    <property type="entry name" value="Hect, E3 ligase catalytic domain"/>
    <property type="match status" value="1"/>
</dbReference>
<dbReference type="STRING" id="8090.ENSORLP00000002279"/>
<accession>H2L8U7</accession>
<keyword evidence="2" id="KW-1185">Reference proteome</keyword>
<dbReference type="Proteomes" id="UP000001038">
    <property type="component" value="Chromosome 22"/>
</dbReference>
<sequence length="179" mass="20140">SQKLIVSESTNIEELGKSQAVLLDYLANAGCLRQMQSLRDRDLLVPDIVMFQVIHRVQGPFHRFCEGLTTLGVLQKIRSHPDSFRPLFCYQPCVMTADQMENLFSIRLSPEGSNKRAAEETILAFTTGASVVPAIGFSPTPSVQFIRGLCILINPLHTNKMRKDIAEYYQESIHYLPLS</sequence>
<name>H2L8U7_ORYLA</name>
<evidence type="ECO:0000313" key="1">
    <source>
        <dbReference type="Ensembl" id="ENSORLP00000002279.2"/>
    </source>
</evidence>
<dbReference type="HOGENOM" id="CLU_024258_0_0_1"/>
<proteinExistence type="predicted"/>
<reference evidence="1" key="3">
    <citation type="submission" date="2025-09" db="UniProtKB">
        <authorList>
            <consortium name="Ensembl"/>
        </authorList>
    </citation>
    <scope>IDENTIFICATION</scope>
    <source>
        <strain evidence="1">Hd-rR</strain>
    </source>
</reference>
<protein>
    <recommendedName>
        <fullName evidence="3">HECT domain-containing protein</fullName>
    </recommendedName>
</protein>
<reference evidence="1 2" key="1">
    <citation type="journal article" date="2007" name="Nature">
        <title>The medaka draft genome and insights into vertebrate genome evolution.</title>
        <authorList>
            <person name="Kasahara M."/>
            <person name="Naruse K."/>
            <person name="Sasaki S."/>
            <person name="Nakatani Y."/>
            <person name="Qu W."/>
            <person name="Ahsan B."/>
            <person name="Yamada T."/>
            <person name="Nagayasu Y."/>
            <person name="Doi K."/>
            <person name="Kasai Y."/>
            <person name="Jindo T."/>
            <person name="Kobayashi D."/>
            <person name="Shimada A."/>
            <person name="Toyoda A."/>
            <person name="Kuroki Y."/>
            <person name="Fujiyama A."/>
            <person name="Sasaki T."/>
            <person name="Shimizu A."/>
            <person name="Asakawa S."/>
            <person name="Shimizu N."/>
            <person name="Hashimoto S."/>
            <person name="Yang J."/>
            <person name="Lee Y."/>
            <person name="Matsushima K."/>
            <person name="Sugano S."/>
            <person name="Sakaizumi M."/>
            <person name="Narita T."/>
            <person name="Ohishi K."/>
            <person name="Haga S."/>
            <person name="Ohta F."/>
            <person name="Nomoto H."/>
            <person name="Nogata K."/>
            <person name="Morishita T."/>
            <person name="Endo T."/>
            <person name="Shin-I T."/>
            <person name="Takeda H."/>
            <person name="Morishita S."/>
            <person name="Kohara Y."/>
        </authorList>
    </citation>
    <scope>NUCLEOTIDE SEQUENCE [LARGE SCALE GENOMIC DNA]</scope>
    <source>
        <strain evidence="1 2">Hd-rR</strain>
    </source>
</reference>
<evidence type="ECO:0008006" key="3">
    <source>
        <dbReference type="Google" id="ProtNLM"/>
    </source>
</evidence>